<geneLocation type="plasmid" evidence="3 4">
    <name>pILYOP01</name>
</geneLocation>
<dbReference type="RefSeq" id="WP_013388725.1">
    <property type="nucleotide sequence ID" value="NC_014633.1"/>
</dbReference>
<keyword evidence="3" id="KW-0808">Transferase</keyword>
<dbReference type="NCBIfam" id="TIGR03708">
    <property type="entry name" value="poly_P_AMP_trns"/>
    <property type="match status" value="1"/>
</dbReference>
<dbReference type="PANTHER" id="PTHR34383">
    <property type="entry name" value="POLYPHOSPHATE:AMP PHOSPHOTRANSFERASE-RELATED"/>
    <property type="match status" value="1"/>
</dbReference>
<dbReference type="HOGENOM" id="CLU_033786_0_0_0"/>
<accession>E3HD10</accession>
<dbReference type="InterPro" id="IPR022488">
    <property type="entry name" value="PPK2-related"/>
</dbReference>
<reference evidence="3 4" key="1">
    <citation type="journal article" date="2010" name="Stand. Genomic Sci.">
        <title>Complete genome sequence of Ilyobacter polytropus type strain (CuHbu1).</title>
        <authorList>
            <person name="Sikorski J."/>
            <person name="Chertkov O."/>
            <person name="Lapidus A."/>
            <person name="Nolan M."/>
            <person name="Lucas S."/>
            <person name="Del Rio T.G."/>
            <person name="Tice H."/>
            <person name="Cheng J.F."/>
            <person name="Tapia R."/>
            <person name="Han C."/>
            <person name="Goodwin L."/>
            <person name="Pitluck S."/>
            <person name="Liolios K."/>
            <person name="Ivanova N."/>
            <person name="Mavromatis K."/>
            <person name="Mikhailova N."/>
            <person name="Pati A."/>
            <person name="Chen A."/>
            <person name="Palaniappan K."/>
            <person name="Land M."/>
            <person name="Hauser L."/>
            <person name="Chang Y.J."/>
            <person name="Jeffries C.D."/>
            <person name="Brambilla E."/>
            <person name="Yasawong M."/>
            <person name="Rohde M."/>
            <person name="Pukall R."/>
            <person name="Spring S."/>
            <person name="Goker M."/>
            <person name="Woyke T."/>
            <person name="Bristow J."/>
            <person name="Eisen J.A."/>
            <person name="Markowitz V."/>
            <person name="Hugenholtz P."/>
            <person name="Kyrpides N.C."/>
            <person name="Klenk H.P."/>
        </authorList>
    </citation>
    <scope>NUCLEOTIDE SEQUENCE [LARGE SCALE GENOMIC DNA]</scope>
    <source>
        <strain evidence="4">ATCC 51220 / DSM 2926 / LMG 16218 / CuHBu1</strain>
        <plasmid evidence="4">pILYOP01</plasmid>
    </source>
</reference>
<dbReference type="OrthoDB" id="9775224at2"/>
<keyword evidence="4" id="KW-1185">Reference proteome</keyword>
<dbReference type="EC" id="2.7.4.-" evidence="3"/>
<feature type="domain" description="Polyphosphate kinase-2-related" evidence="2">
    <location>
        <begin position="261"/>
        <end position="483"/>
    </location>
</feature>
<evidence type="ECO:0000313" key="4">
    <source>
        <dbReference type="Proteomes" id="UP000006875"/>
    </source>
</evidence>
<organism evidence="3 4">
    <name type="scientific">Ilyobacter polytropus (strain ATCC 51220 / DSM 2926 / LMG 16218 / CuHBu1)</name>
    <dbReference type="NCBI Taxonomy" id="572544"/>
    <lineage>
        <taxon>Bacteria</taxon>
        <taxon>Fusobacteriati</taxon>
        <taxon>Fusobacteriota</taxon>
        <taxon>Fusobacteriia</taxon>
        <taxon>Fusobacteriales</taxon>
        <taxon>Fusobacteriaceae</taxon>
        <taxon>Ilyobacter</taxon>
    </lineage>
</organism>
<gene>
    <name evidence="3" type="ordered locus">Ilyop_2305</name>
</gene>
<dbReference type="Pfam" id="PF03976">
    <property type="entry name" value="PPK2"/>
    <property type="match status" value="2"/>
</dbReference>
<dbReference type="InterPro" id="IPR027417">
    <property type="entry name" value="P-loop_NTPase"/>
</dbReference>
<name>E3HD10_ILYPC</name>
<evidence type="ECO:0000313" key="3">
    <source>
        <dbReference type="EMBL" id="ADO84066.1"/>
    </source>
</evidence>
<dbReference type="EMBL" id="CP002282">
    <property type="protein sequence ID" value="ADO84066.1"/>
    <property type="molecule type" value="Genomic_DNA"/>
</dbReference>
<dbReference type="InterPro" id="IPR022489">
    <property type="entry name" value="PolyP_AMP_Tfrase"/>
</dbReference>
<sequence length="486" mass="58329">MFDFKSCLNIGKDEYKNMMEPLIIKLGELQRSARAKKIPVLIILEGLDASGKGAVMNELLIALDPRGYKVYSNNKDSEEELLRPFFWKFWKNLPGEGEIAIFDRSWYFSVIKNIKDIDKKEYKRRCKEIMDTEEILQNGKTMIIKFFLFISKDEQKKRFKKLEKNPSTSWRVTKEDWESNKNYDEILEEYRELLKNTQSETDRWNIICSEDIESAKVQIFQNTAEFLEKSINQYEKDSLEMIPLKEKSFSLDSINLMESVNRRDYKKKLRKYKGKLMELEHEIYEKRIPVVLAYEGWDAAGKGGNIKRTVDRLDPRGYDVIPVAAPNDIEKKHHYLWRFWKDFPKGGHITIFDRTWYGRVLVERVEGFCKEKDWHRAYQEINSMESQWVDDGAVILKFWLHISKDEQMRRFREREKISYKSWKITDEDWRNREKWDLYKEAVEDMITMTSTEDVKWHVIPGNSKRYARLKVMEIIIEELEKAVRKK</sequence>
<keyword evidence="1" id="KW-0175">Coiled coil</keyword>
<dbReference type="Gene3D" id="3.40.50.300">
    <property type="entry name" value="P-loop containing nucleotide triphosphate hydrolases"/>
    <property type="match status" value="2"/>
</dbReference>
<protein>
    <submittedName>
        <fullName evidence="3">Polyphosphate:AMP phosphotransferase</fullName>
        <ecNumber evidence="3">2.7.4.-</ecNumber>
    </submittedName>
</protein>
<keyword evidence="3" id="KW-0614">Plasmid</keyword>
<feature type="domain" description="Polyphosphate kinase-2-related" evidence="2">
    <location>
        <begin position="11"/>
        <end position="229"/>
    </location>
</feature>
<dbReference type="GO" id="GO:0043751">
    <property type="term" value="F:polyphosphate:AMP phosphotransferase activity"/>
    <property type="evidence" value="ECO:0007669"/>
    <property type="project" value="InterPro"/>
</dbReference>
<evidence type="ECO:0000259" key="2">
    <source>
        <dbReference type="Pfam" id="PF03976"/>
    </source>
</evidence>
<dbReference type="GO" id="GO:0006797">
    <property type="term" value="P:polyphosphate metabolic process"/>
    <property type="evidence" value="ECO:0007669"/>
    <property type="project" value="InterPro"/>
</dbReference>
<feature type="coiled-coil region" evidence="1">
    <location>
        <begin position="180"/>
        <end position="237"/>
    </location>
</feature>
<dbReference type="SUPFAM" id="SSF52540">
    <property type="entry name" value="P-loop containing nucleoside triphosphate hydrolases"/>
    <property type="match status" value="2"/>
</dbReference>
<proteinExistence type="predicted"/>
<dbReference type="AlphaFoldDB" id="E3HD10"/>
<evidence type="ECO:0000256" key="1">
    <source>
        <dbReference type="SAM" id="Coils"/>
    </source>
</evidence>
<dbReference type="KEGG" id="ipo:Ilyop_2305"/>
<dbReference type="Proteomes" id="UP000006875">
    <property type="component" value="Plasmid pILYOP01"/>
</dbReference>
<dbReference type="PANTHER" id="PTHR34383:SF3">
    <property type="entry name" value="POLYPHOSPHATE:AMP PHOSPHOTRANSFERASE"/>
    <property type="match status" value="1"/>
</dbReference>